<reference evidence="2 3" key="1">
    <citation type="submission" date="2017-05" db="EMBL/GenBank/DDBJ databases">
        <title>Acinetobacter populi ANC 5415 (= PBJ7), whole genome shotgun sequencing project.</title>
        <authorList>
            <person name="Nemec A."/>
            <person name="Radolfova-Krizova L."/>
        </authorList>
    </citation>
    <scope>NUCLEOTIDE SEQUENCE [LARGE SCALE GENOMIC DNA]</scope>
    <source>
        <strain evidence="2 3">PBJ7</strain>
    </source>
</reference>
<proteinExistence type="predicted"/>
<evidence type="ECO:0000259" key="1">
    <source>
        <dbReference type="Pfam" id="PF09992"/>
    </source>
</evidence>
<dbReference type="OrthoDB" id="5515706at2"/>
<protein>
    <recommendedName>
        <fullName evidence="1">Phosphodiester glycosidase domain-containing protein</fullName>
    </recommendedName>
</protein>
<gene>
    <name evidence="2" type="ORF">CAP51_16825</name>
</gene>
<organism evidence="2 3">
    <name type="scientific">Acinetobacter populi</name>
    <dbReference type="NCBI Taxonomy" id="1582270"/>
    <lineage>
        <taxon>Bacteria</taxon>
        <taxon>Pseudomonadati</taxon>
        <taxon>Pseudomonadota</taxon>
        <taxon>Gammaproteobacteria</taxon>
        <taxon>Moraxellales</taxon>
        <taxon>Moraxellaceae</taxon>
        <taxon>Acinetobacter</taxon>
    </lineage>
</organism>
<name>A0A1Z9YTS6_9GAMM</name>
<keyword evidence="3" id="KW-1185">Reference proteome</keyword>
<dbReference type="AlphaFoldDB" id="A0A1Z9YTS6"/>
<accession>A0A1Z9YTS6</accession>
<dbReference type="EMBL" id="NEXX01000008">
    <property type="protein sequence ID" value="OUY05607.1"/>
    <property type="molecule type" value="Genomic_DNA"/>
</dbReference>
<dbReference type="Proteomes" id="UP000196536">
    <property type="component" value="Unassembled WGS sequence"/>
</dbReference>
<sequence>MKSYRFLISTLCLISVTVLSGGIRAYAAIQHDYFQQQSYTVYQLSDLSQLRLALYDGKQQPLSSFAAWQQQLKSCEQLDFAMNAGMFHAGFSPVGLYIEKQQQLNPLNQSTGFGNFFLKPNGVLAWNQQEAVILTSEQWQAQDFNADYATQSGPMLVIDGKIHPQFIVDSNSKKIRNGVGIKDGTLYFVISDERVSFYQFAQFFKTGLGIDQALYLDGTISSLYSPYLKRTVQRAKLGPMLGVVQSHCK</sequence>
<dbReference type="InterPro" id="IPR018711">
    <property type="entry name" value="NAGPA"/>
</dbReference>
<comment type="caution">
    <text evidence="2">The sequence shown here is derived from an EMBL/GenBank/DDBJ whole genome shotgun (WGS) entry which is preliminary data.</text>
</comment>
<dbReference type="RefSeq" id="WP_087621922.1">
    <property type="nucleotide sequence ID" value="NZ_NEXX01000008.1"/>
</dbReference>
<dbReference type="Pfam" id="PF09992">
    <property type="entry name" value="NAGPA"/>
    <property type="match status" value="1"/>
</dbReference>
<evidence type="ECO:0000313" key="2">
    <source>
        <dbReference type="EMBL" id="OUY05607.1"/>
    </source>
</evidence>
<feature type="domain" description="Phosphodiester glycosidase" evidence="1">
    <location>
        <begin position="79"/>
        <end position="223"/>
    </location>
</feature>
<evidence type="ECO:0000313" key="3">
    <source>
        <dbReference type="Proteomes" id="UP000196536"/>
    </source>
</evidence>